<dbReference type="PANTHER" id="PTHR48449:SF1">
    <property type="entry name" value="DUF1985 DOMAIN-CONTAINING PROTEIN"/>
    <property type="match status" value="1"/>
</dbReference>
<feature type="domain" description="Ubiquitin-like protease family profile" evidence="3">
    <location>
        <begin position="624"/>
        <end position="706"/>
    </location>
</feature>
<evidence type="ECO:0000256" key="2">
    <source>
        <dbReference type="ARBA" id="ARBA00022801"/>
    </source>
</evidence>
<evidence type="ECO:0000313" key="6">
    <source>
        <dbReference type="Proteomes" id="UP000032141"/>
    </source>
</evidence>
<feature type="domain" description="DUF1985" evidence="4">
    <location>
        <begin position="73"/>
        <end position="139"/>
    </location>
</feature>
<dbReference type="Pfam" id="PF02902">
    <property type="entry name" value="Peptidase_C48"/>
    <property type="match status" value="1"/>
</dbReference>
<dbReference type="eggNOG" id="ENOG502QSZR">
    <property type="taxonomic scope" value="Eukaryota"/>
</dbReference>
<proteinExistence type="predicted"/>
<dbReference type="Pfam" id="PF09331">
    <property type="entry name" value="DUF1985"/>
    <property type="match status" value="1"/>
</dbReference>
<keyword evidence="2" id="KW-0378">Hydrolase</keyword>
<evidence type="ECO:0008006" key="7">
    <source>
        <dbReference type="Google" id="ProtNLM"/>
    </source>
</evidence>
<accession>A0A0D3E6P8</accession>
<dbReference type="GO" id="GO:0008234">
    <property type="term" value="F:cysteine-type peptidase activity"/>
    <property type="evidence" value="ECO:0007669"/>
    <property type="project" value="InterPro"/>
</dbReference>
<dbReference type="InterPro" id="IPR015410">
    <property type="entry name" value="DUF1985"/>
</dbReference>
<evidence type="ECO:0000313" key="5">
    <source>
        <dbReference type="EnsemblPlants" id="Bo9g062700.1"/>
    </source>
</evidence>
<keyword evidence="6" id="KW-1185">Reference proteome</keyword>
<evidence type="ECO:0000256" key="1">
    <source>
        <dbReference type="ARBA" id="ARBA00022670"/>
    </source>
</evidence>
<dbReference type="Gramene" id="Bo9g062700.1">
    <property type="protein sequence ID" value="Bo9g062700.1"/>
    <property type="gene ID" value="Bo9g062700"/>
</dbReference>
<dbReference type="AlphaFoldDB" id="A0A0D3E6P8"/>
<dbReference type="GO" id="GO:0006508">
    <property type="term" value="P:proteolysis"/>
    <property type="evidence" value="ECO:0007669"/>
    <property type="project" value="UniProtKB-KW"/>
</dbReference>
<dbReference type="PANTHER" id="PTHR48449">
    <property type="entry name" value="DUF1985 DOMAIN-CONTAINING PROTEIN"/>
    <property type="match status" value="1"/>
</dbReference>
<protein>
    <recommendedName>
        <fullName evidence="7">DUF1985 domain-containing protein</fullName>
    </recommendedName>
</protein>
<evidence type="ECO:0000259" key="4">
    <source>
        <dbReference type="Pfam" id="PF09331"/>
    </source>
</evidence>
<keyword evidence="1" id="KW-0645">Protease</keyword>
<organism evidence="5 6">
    <name type="scientific">Brassica oleracea var. oleracea</name>
    <dbReference type="NCBI Taxonomy" id="109376"/>
    <lineage>
        <taxon>Eukaryota</taxon>
        <taxon>Viridiplantae</taxon>
        <taxon>Streptophyta</taxon>
        <taxon>Embryophyta</taxon>
        <taxon>Tracheophyta</taxon>
        <taxon>Spermatophyta</taxon>
        <taxon>Magnoliopsida</taxon>
        <taxon>eudicotyledons</taxon>
        <taxon>Gunneridae</taxon>
        <taxon>Pentapetalae</taxon>
        <taxon>rosids</taxon>
        <taxon>malvids</taxon>
        <taxon>Brassicales</taxon>
        <taxon>Brassicaceae</taxon>
        <taxon>Brassiceae</taxon>
        <taxon>Brassica</taxon>
    </lineage>
</organism>
<dbReference type="Proteomes" id="UP000032141">
    <property type="component" value="Chromosome C9"/>
</dbReference>
<dbReference type="HOGENOM" id="CLU_017415_6_1_1"/>
<name>A0A0D3E6P8_BRAOL</name>
<reference evidence="5 6" key="1">
    <citation type="journal article" date="2014" name="Genome Biol.">
        <title>Transcriptome and methylome profiling reveals relics of genome dominance in the mesopolyploid Brassica oleracea.</title>
        <authorList>
            <person name="Parkin I.A."/>
            <person name="Koh C."/>
            <person name="Tang H."/>
            <person name="Robinson S.J."/>
            <person name="Kagale S."/>
            <person name="Clarke W.E."/>
            <person name="Town C.D."/>
            <person name="Nixon J."/>
            <person name="Krishnakumar V."/>
            <person name="Bidwell S.L."/>
            <person name="Denoeud F."/>
            <person name="Belcram H."/>
            <person name="Links M.G."/>
            <person name="Just J."/>
            <person name="Clarke C."/>
            <person name="Bender T."/>
            <person name="Huebert T."/>
            <person name="Mason A.S."/>
            <person name="Pires J.C."/>
            <person name="Barker G."/>
            <person name="Moore J."/>
            <person name="Walley P.G."/>
            <person name="Manoli S."/>
            <person name="Batley J."/>
            <person name="Edwards D."/>
            <person name="Nelson M.N."/>
            <person name="Wang X."/>
            <person name="Paterson A.H."/>
            <person name="King G."/>
            <person name="Bancroft I."/>
            <person name="Chalhoub B."/>
            <person name="Sharpe A.G."/>
        </authorList>
    </citation>
    <scope>NUCLEOTIDE SEQUENCE</scope>
    <source>
        <strain evidence="5 6">cv. TO1000</strain>
    </source>
</reference>
<dbReference type="EnsemblPlants" id="Bo9g062700.1">
    <property type="protein sequence ID" value="Bo9g062700.1"/>
    <property type="gene ID" value="Bo9g062700"/>
</dbReference>
<evidence type="ECO:0000259" key="3">
    <source>
        <dbReference type="Pfam" id="PF02902"/>
    </source>
</evidence>
<dbReference type="InterPro" id="IPR003653">
    <property type="entry name" value="Peptidase_C48_C"/>
</dbReference>
<reference evidence="5" key="2">
    <citation type="submission" date="2015-03" db="UniProtKB">
        <authorList>
            <consortium name="EnsemblPlants"/>
        </authorList>
    </citation>
    <scope>IDENTIFICATION</scope>
</reference>
<sequence length="804" mass="92948">MAYEFPKRILEEGFETQIDKNNNTCRRTILEEVKGVLKDEYEEVLKDPVFGPILAIIDNKLIYSGKIIHSFICNQLKVSKLHELWFLFAKRPLRFSAQEFYAVTGLKFKDELDIDFNDWKDDKGFWSNVLRKSRKVNLFMIHKDVSVDLHAYDELIASILKARRDLHLKNNYVLDGFSYAFQIWVMESIPDIGSMVGKKIKKNMTKVRCRNWKGSGKVSYADISSLESHFNKLFPFISATGNNDVVDSNDFYREDEKKDERIGRIVTLLNAKQDWTEFAWEVEALPPTVELSDSEKDEENVEFEDVTDTHAEEPTVVVRRGKRKLNDHGAKPRKKELLCQRAAEHNSGISSGMKTFIEGLFTSSFNSFKEVVQNDIQERFEKVQKEMVELKQAVSQIPGPSDTMGKDSASEIPCPSATMGKTKTNHHRVCVLQQQMKKAKARLMRVWFLLRFVVALGKEERICHNHLPMGSLHQKKKKWAPKSIYKTPWGTFLKYHMLKVSIPHKKMSDEEAPKWVTPLSSFKPGDWRTPTLKDMELPEDRVNDEDYSLVHLKIGPSMYTTELAERVMGPAVWLNNHFKKDRKKFRVEGLLHQYGIGELPAHRRTRLVWDLDVNRIGFDCGGLKHNKDLEPFAHLIPRIVKAVQSSEKRRFTVKPYDVTYAPMPLFLNKTSSDSGVYALKHIEAHLLGMDLTLVNDDNIREASQKISYDLWEAANDPELISRMGILFLQRLQLLLRLRFYNVISTMTCLAKRMHEQQSIMAEEIEDLRSSLKKTVEEVVIKHKKSKDVGLGSILTILCLCSKFD</sequence>